<comment type="caution">
    <text evidence="2">The sequence shown here is derived from an EMBL/GenBank/DDBJ whole genome shotgun (WGS) entry which is preliminary data.</text>
</comment>
<evidence type="ECO:0000259" key="1">
    <source>
        <dbReference type="Pfam" id="PF00535"/>
    </source>
</evidence>
<dbReference type="Proteomes" id="UP000562254">
    <property type="component" value="Unassembled WGS sequence"/>
</dbReference>
<dbReference type="InterPro" id="IPR050834">
    <property type="entry name" value="Glycosyltransf_2"/>
</dbReference>
<dbReference type="Gene3D" id="3.90.550.10">
    <property type="entry name" value="Spore Coat Polysaccharide Biosynthesis Protein SpsA, Chain A"/>
    <property type="match status" value="1"/>
</dbReference>
<dbReference type="InterPro" id="IPR001173">
    <property type="entry name" value="Glyco_trans_2-like"/>
</dbReference>
<protein>
    <submittedName>
        <fullName evidence="2">Glycosyltransferase involved in cell wall biosynthesis</fullName>
    </submittedName>
</protein>
<reference evidence="2 3" key="1">
    <citation type="submission" date="2020-08" db="EMBL/GenBank/DDBJ databases">
        <title>Genomic Encyclopedia of Type Strains, Phase IV (KMG-IV): sequencing the most valuable type-strain genomes for metagenomic binning, comparative biology and taxonomic classification.</title>
        <authorList>
            <person name="Goeker M."/>
        </authorList>
    </citation>
    <scope>NUCLEOTIDE SEQUENCE [LARGE SCALE GENOMIC DNA]</scope>
    <source>
        <strain evidence="2 3">DSM 25895</strain>
    </source>
</reference>
<dbReference type="RefSeq" id="WP_184481912.1">
    <property type="nucleotide sequence ID" value="NZ_JACIJE010000002.1"/>
</dbReference>
<keyword evidence="2" id="KW-0808">Transferase</keyword>
<dbReference type="AlphaFoldDB" id="A0A840XYK3"/>
<accession>A0A840XYK3</accession>
<dbReference type="PANTHER" id="PTHR43685">
    <property type="entry name" value="GLYCOSYLTRANSFERASE"/>
    <property type="match status" value="1"/>
</dbReference>
<dbReference type="Pfam" id="PF00535">
    <property type="entry name" value="Glycos_transf_2"/>
    <property type="match status" value="1"/>
</dbReference>
<organism evidence="2 3">
    <name type="scientific">Neoroseomonas alkaliterrae</name>
    <dbReference type="NCBI Taxonomy" id="1452450"/>
    <lineage>
        <taxon>Bacteria</taxon>
        <taxon>Pseudomonadati</taxon>
        <taxon>Pseudomonadota</taxon>
        <taxon>Alphaproteobacteria</taxon>
        <taxon>Acetobacterales</taxon>
        <taxon>Acetobacteraceae</taxon>
        <taxon>Neoroseomonas</taxon>
    </lineage>
</organism>
<sequence length="310" mass="32812">MSTPRLSIVTPCLNRAATIGAAIGSVLAQGHDAVEHIVVDGLSTDGTAEVLARHPHLTVIREKDRNLYDALNKGIAAARAPVIGLLNSDDLYAPGAFAAAEAALAGTGAEMVLGAAEFFTEREGREVVLKRLSGAANALSVDNAIGGITTMNAAFFRRPLLDRLGARGGAGPFDIRFPLAADKDFWLRLALLGPRCATLDATVIRYRSHEGSLTFAAGDLRDKLSRHLLDLARTRLGESAAGTAERATYRRWHAWAAGYRAALQARAGALPAALATAGAAFAADPLWPARFLARLPGHWRGRAQRRDGAV</sequence>
<evidence type="ECO:0000313" key="2">
    <source>
        <dbReference type="EMBL" id="MBB5688881.1"/>
    </source>
</evidence>
<dbReference type="InterPro" id="IPR029044">
    <property type="entry name" value="Nucleotide-diphossugar_trans"/>
</dbReference>
<keyword evidence="3" id="KW-1185">Reference proteome</keyword>
<gene>
    <name evidence="2" type="ORF">FHS88_000997</name>
</gene>
<evidence type="ECO:0000313" key="3">
    <source>
        <dbReference type="Proteomes" id="UP000562254"/>
    </source>
</evidence>
<name>A0A840XYK3_9PROT</name>
<proteinExistence type="predicted"/>
<dbReference type="SUPFAM" id="SSF53448">
    <property type="entry name" value="Nucleotide-diphospho-sugar transferases"/>
    <property type="match status" value="1"/>
</dbReference>
<feature type="domain" description="Glycosyltransferase 2-like" evidence="1">
    <location>
        <begin position="7"/>
        <end position="160"/>
    </location>
</feature>
<dbReference type="GO" id="GO:0016740">
    <property type="term" value="F:transferase activity"/>
    <property type="evidence" value="ECO:0007669"/>
    <property type="project" value="UniProtKB-KW"/>
</dbReference>
<dbReference type="PANTHER" id="PTHR43685:SF2">
    <property type="entry name" value="GLYCOSYLTRANSFERASE 2-LIKE DOMAIN-CONTAINING PROTEIN"/>
    <property type="match status" value="1"/>
</dbReference>
<dbReference type="EMBL" id="JACIJE010000002">
    <property type="protein sequence ID" value="MBB5688881.1"/>
    <property type="molecule type" value="Genomic_DNA"/>
</dbReference>